<dbReference type="AlphaFoldDB" id="A0A427YVS4"/>
<keyword evidence="10" id="KW-1185">Reference proteome</keyword>
<evidence type="ECO:0008006" key="11">
    <source>
        <dbReference type="Google" id="ProtNLM"/>
    </source>
</evidence>
<keyword evidence="4" id="KW-0539">Nucleus</keyword>
<proteinExistence type="inferred from homology"/>
<feature type="domain" description="RPAP1/MINIYO-like TPR repeats" evidence="8">
    <location>
        <begin position="1078"/>
        <end position="1193"/>
    </location>
</feature>
<evidence type="ECO:0000259" key="7">
    <source>
        <dbReference type="Pfam" id="PF08621"/>
    </source>
</evidence>
<feature type="domain" description="RPAP1 C-terminal" evidence="6">
    <location>
        <begin position="304"/>
        <end position="368"/>
    </location>
</feature>
<keyword evidence="3" id="KW-0804">Transcription</keyword>
<dbReference type="OrthoDB" id="348201at2759"/>
<sequence length="1266" mass="137586">MILRDIVERSPAAPSPPAPPQPPAPSTSAFPPALHRSQRPKTSAFSRARRDESTRSSGGQVLGEGRIVESVPPVGLDAGRSAGQSASRLSAPRDGVSESDYERIRREVDAENTAWVEGMTEEERVTEMQELQERFGPGLIELMRKRRAARQGAVSSTVQGGGPSTITNLRNDGVSYRSEADEVYAEVDEENRVRVEGMDVEERQVEIQELQERFGSAVLDALRKHGEARLQSRISTGASGSTLAVSASHEHANAQAGPSTLQEHIDDTSPSALKAKYFSSVPSEPEKLAWLQPAAPSSEDTSPRFDLSGALVSRSASAALPTHLGLHHHGDSPDLAGYTVQEVLHLCQSTVPSQRITMMGVLCKIFARQYVVKPDKDNGGVDDVARVLKEEQAREKAVGLALEVIMSSRSVGLLRAAIELQYTALGGPTWTWLDDMSSRVLPFRPDDLSSPITSFPFEDLLPRLDELLATRDFLPPISVQQVARILRRAATFSQDLADAVCPIVPNLIKTHVCQVSWPPHQGRSQGQAPSVEALRLLRDVVVSSRACAEAIAPAGILEPLLKFVVTVTWSADGVRSSNETGLELAMETLRLFLTLGRYGMSSNFATSAQDLWTRLSTYTSSLLARDRSRSEKELVEVYFDLLGVWTVCAIDPHRTTPEHDLTWAQISAKGWADDAIAVVGALMRRQEFGGELGSVLGMLGAWAVGLGVNGVAGGVEERQSLTKALRVAGLNEALKASTLDGEPGWDKVVYAAVRLHNLLSCGSESVLDSTLLESLIQQNLYNPAAAAPFRYELLQAASSATKIDPSIWTQNAFSIMTCFQPGTEPLALELLDQLLRSDWAAAFPSLQGLFAQLGHKDGVQLLRPLLQYAIQPGLEHLLAPELPIPTPVYLKVSTTLRPTGETSSFSESSFDPPVAPSVAGLPLSPDWVFSPLDELLRSADSEPLKQAPPDWTPSELEIVRATLLLAKARLLSDGTDTSTKHEPISRSSVILGAMKVFMLEHQTSTAGLSGSDVEVFRDPLVADLLHDLIEPLTRLPSPHPGSADPTPPAPASPTASKEAVTSAPLEIAARSFLGDLPFYQWYTDYLSLFSSISFGDSAFAQLILPPLSMAYPSDYRRSLWVDNATSLRLIRTPLSQVPLESPRGVLEFFEPREEDEQVLVAYATALARGWVSPRQEALYVIAGHHVAGYIWDGQGEKRKAVLGTLLAGQGEVVRQVLHQDAETPLEGRPVPGEEFNGGRNWYESYWARKVLLAALPPCHRPVIPVD</sequence>
<feature type="domain" description="RPAP1 N-terminal" evidence="7">
    <location>
        <begin position="186"/>
        <end position="229"/>
    </location>
</feature>
<feature type="region of interest" description="Disordered" evidence="5">
    <location>
        <begin position="1035"/>
        <end position="1058"/>
    </location>
</feature>
<feature type="region of interest" description="Disordered" evidence="5">
    <location>
        <begin position="151"/>
        <end position="171"/>
    </location>
</feature>
<accession>A0A427YVS4</accession>
<dbReference type="STRING" id="1890683.A0A427YVS4"/>
<protein>
    <recommendedName>
        <fullName evidence="11">RNA polymerase II-associated protein 1 C-terminal domain-containing protein</fullName>
    </recommendedName>
</protein>
<comment type="caution">
    <text evidence="9">The sequence shown here is derived from an EMBL/GenBank/DDBJ whole genome shotgun (WGS) entry which is preliminary data.</text>
</comment>
<comment type="similarity">
    <text evidence="2">Belongs to the RPAP1 family.</text>
</comment>
<evidence type="ECO:0000256" key="2">
    <source>
        <dbReference type="ARBA" id="ARBA00009953"/>
    </source>
</evidence>
<evidence type="ECO:0000256" key="1">
    <source>
        <dbReference type="ARBA" id="ARBA00004123"/>
    </source>
</evidence>
<evidence type="ECO:0000259" key="8">
    <source>
        <dbReference type="Pfam" id="PF25766"/>
    </source>
</evidence>
<evidence type="ECO:0000256" key="5">
    <source>
        <dbReference type="SAM" id="MobiDB-lite"/>
    </source>
</evidence>
<dbReference type="InterPro" id="IPR039913">
    <property type="entry name" value="RPAP1/Rba50"/>
</dbReference>
<evidence type="ECO:0000256" key="3">
    <source>
        <dbReference type="ARBA" id="ARBA00023163"/>
    </source>
</evidence>
<evidence type="ECO:0000313" key="10">
    <source>
        <dbReference type="Proteomes" id="UP000279259"/>
    </source>
</evidence>
<dbReference type="Pfam" id="PF08621">
    <property type="entry name" value="RPAP1_N"/>
    <property type="match status" value="2"/>
</dbReference>
<dbReference type="InterPro" id="IPR013930">
    <property type="entry name" value="RPAP1_N"/>
</dbReference>
<dbReference type="GO" id="GO:0006366">
    <property type="term" value="P:transcription by RNA polymerase II"/>
    <property type="evidence" value="ECO:0007669"/>
    <property type="project" value="InterPro"/>
</dbReference>
<evidence type="ECO:0000313" key="9">
    <source>
        <dbReference type="EMBL" id="RSH95136.1"/>
    </source>
</evidence>
<dbReference type="PANTHER" id="PTHR21483:SF18">
    <property type="entry name" value="RNA POLYMERASE II-ASSOCIATED PROTEIN 1"/>
    <property type="match status" value="1"/>
</dbReference>
<gene>
    <name evidence="9" type="ORF">EHS25_000222</name>
</gene>
<feature type="compositionally biased region" description="Polar residues" evidence="5">
    <location>
        <begin position="153"/>
        <end position="170"/>
    </location>
</feature>
<reference evidence="9 10" key="1">
    <citation type="submission" date="2018-11" db="EMBL/GenBank/DDBJ databases">
        <title>Genome sequence of Saitozyma podzolica DSM 27192.</title>
        <authorList>
            <person name="Aliyu H."/>
            <person name="Gorte O."/>
            <person name="Ochsenreither K."/>
        </authorList>
    </citation>
    <scope>NUCLEOTIDE SEQUENCE [LARGE SCALE GENOMIC DNA]</scope>
    <source>
        <strain evidence="9 10">DSM 27192</strain>
    </source>
</reference>
<feature type="region of interest" description="Disordered" evidence="5">
    <location>
        <begin position="1"/>
        <end position="105"/>
    </location>
</feature>
<comment type="subcellular location">
    <subcellularLocation>
        <location evidence="1">Nucleus</location>
    </subcellularLocation>
</comment>
<dbReference type="Proteomes" id="UP000279259">
    <property type="component" value="Unassembled WGS sequence"/>
</dbReference>
<dbReference type="InterPro" id="IPR013929">
    <property type="entry name" value="RPAP1_C"/>
</dbReference>
<feature type="domain" description="RPAP1 N-terminal" evidence="7">
    <location>
        <begin position="107"/>
        <end position="150"/>
    </location>
</feature>
<evidence type="ECO:0000259" key="6">
    <source>
        <dbReference type="Pfam" id="PF08620"/>
    </source>
</evidence>
<dbReference type="InterPro" id="IPR057989">
    <property type="entry name" value="TPR_RPAP1/MINIYO-like"/>
</dbReference>
<dbReference type="Pfam" id="PF25766">
    <property type="entry name" value="TPR_RPAP1"/>
    <property type="match status" value="1"/>
</dbReference>
<dbReference type="PANTHER" id="PTHR21483">
    <property type="entry name" value="RNA POLYMERASE II-ASSOCIATED PROTEIN 1"/>
    <property type="match status" value="1"/>
</dbReference>
<dbReference type="EMBL" id="RSCD01000001">
    <property type="protein sequence ID" value="RSH95136.1"/>
    <property type="molecule type" value="Genomic_DNA"/>
</dbReference>
<feature type="compositionally biased region" description="Pro residues" evidence="5">
    <location>
        <begin position="13"/>
        <end position="25"/>
    </location>
</feature>
<organism evidence="9 10">
    <name type="scientific">Saitozyma podzolica</name>
    <dbReference type="NCBI Taxonomy" id="1890683"/>
    <lineage>
        <taxon>Eukaryota</taxon>
        <taxon>Fungi</taxon>
        <taxon>Dikarya</taxon>
        <taxon>Basidiomycota</taxon>
        <taxon>Agaricomycotina</taxon>
        <taxon>Tremellomycetes</taxon>
        <taxon>Tremellales</taxon>
        <taxon>Trimorphomycetaceae</taxon>
        <taxon>Saitozyma</taxon>
    </lineage>
</organism>
<name>A0A427YVS4_9TREE</name>
<dbReference type="Pfam" id="PF08620">
    <property type="entry name" value="RPAP1_C"/>
    <property type="match status" value="1"/>
</dbReference>
<evidence type="ECO:0000256" key="4">
    <source>
        <dbReference type="ARBA" id="ARBA00023242"/>
    </source>
</evidence>